<dbReference type="Pfam" id="PF09852">
    <property type="entry name" value="DUF2079"/>
    <property type="match status" value="1"/>
</dbReference>
<accession>Q4BXS7</accession>
<comment type="caution">
    <text evidence="2">The sequence shown here is derived from an EMBL/GenBank/DDBJ whole genome shotgun (WGS) entry which is preliminary data.</text>
</comment>
<feature type="transmembrane region" description="Helical" evidence="1">
    <location>
        <begin position="120"/>
        <end position="138"/>
    </location>
</feature>
<gene>
    <name evidence="2" type="ORF">CwatDRAFT_1307</name>
</gene>
<dbReference type="RefSeq" id="WP_007307522.1">
    <property type="nucleotide sequence ID" value="NZ_AADV02000122.1"/>
</dbReference>
<reference evidence="2" key="1">
    <citation type="submission" date="2004-02" db="EMBL/GenBank/DDBJ databases">
        <authorList>
            <consortium name="DOE Joint Genome Institute"/>
        </authorList>
    </citation>
    <scope>NUCLEOTIDE SEQUENCE [LARGE SCALE GENOMIC DNA]</scope>
    <source>
        <strain evidence="2">WH 8501</strain>
    </source>
</reference>
<dbReference type="OrthoDB" id="2079361at2"/>
<reference evidence="2" key="3">
    <citation type="submission" date="2016-12" db="EMBL/GenBank/DDBJ databases">
        <title>Annotation of the draft genome assembly of Crocosphaera watsonii WH 8501.</title>
        <authorList>
            <consortium name="US DOE Joint Genome Institute (JGI-ORNL)"/>
            <person name="Larimer F."/>
            <person name="Land M."/>
        </authorList>
    </citation>
    <scope>NUCLEOTIDE SEQUENCE</scope>
    <source>
        <strain evidence="2">WH 8501</strain>
    </source>
</reference>
<feature type="transmembrane region" description="Helical" evidence="1">
    <location>
        <begin position="178"/>
        <end position="196"/>
    </location>
</feature>
<dbReference type="InterPro" id="IPR018650">
    <property type="entry name" value="STSV1_Orf64"/>
</dbReference>
<dbReference type="KEGG" id="cwa:CwatDRAFT_1307"/>
<name>Q4BXS7_CROWT</name>
<evidence type="ECO:0000313" key="3">
    <source>
        <dbReference type="Proteomes" id="UP000003922"/>
    </source>
</evidence>
<dbReference type="AlphaFoldDB" id="Q4BXS7"/>
<feature type="transmembrane region" description="Helical" evidence="1">
    <location>
        <begin position="87"/>
        <end position="108"/>
    </location>
</feature>
<feature type="transmembrane region" description="Helical" evidence="1">
    <location>
        <begin position="6"/>
        <end position="25"/>
    </location>
</feature>
<feature type="transmembrane region" description="Helical" evidence="1">
    <location>
        <begin position="60"/>
        <end position="81"/>
    </location>
</feature>
<sequence>MKLSYLKPISILVIIEISIVILFICSSLKHILFQSTAWDLAIFDQAVYLISKGENPISSFLNIHILGDHAALIFYPLALFYKIYPSVYWLLLIQAFVLSFGALPIYYLSQYHGLTPSKSLTISIVYLLYPLIFNINLFDFHPDVIAVSSILWAILGAFENSIILFIFAIIITLSCKSVLSLTIIFMGLWLFCFQKKQQLGSIAMGLGLSWFIISTRLIIPIFSDNSANISRHLERFNYLGNSFAEIAQNLIFKPWLLLQGLFNLPNLEYLLLLLIPVIWGLSWQYIAPLISAVPTLAMNLLSQNILQKDLLHQYSLPIIPFLMVVLIMTVSAKKSWFRQNKYIITWSLICFLALAKYGYFPSRYLESVDTWKATKEAISKISTQGNVLTSTYIAPHLSQRAIIKLAENGSESWDFNQFNYILLNQRHPGRESSPELIETIKEKVGQNDNFNLKYKKDDIYLFTQKTKQ</sequence>
<keyword evidence="1" id="KW-1133">Transmembrane helix</keyword>
<feature type="transmembrane region" description="Helical" evidence="1">
    <location>
        <begin position="202"/>
        <end position="222"/>
    </location>
</feature>
<protein>
    <submittedName>
        <fullName evidence="2">Similar to membrane protein</fullName>
    </submittedName>
</protein>
<keyword evidence="1" id="KW-0472">Membrane</keyword>
<keyword evidence="1" id="KW-0812">Transmembrane</keyword>
<feature type="transmembrane region" description="Helical" evidence="1">
    <location>
        <begin position="310"/>
        <end position="330"/>
    </location>
</feature>
<feature type="transmembrane region" description="Helical" evidence="1">
    <location>
        <begin position="269"/>
        <end position="290"/>
    </location>
</feature>
<dbReference type="EMBL" id="AADV02000122">
    <property type="protein sequence ID" value="EAM48707.1"/>
    <property type="molecule type" value="Genomic_DNA"/>
</dbReference>
<reference evidence="2" key="2">
    <citation type="submission" date="2005-06" db="EMBL/GenBank/DDBJ databases">
        <title>Sequencing of the draft genome and assembly of Crocosphaera watsonii WH 8501.</title>
        <authorList>
            <consortium name="US DOE Joint Genome Institute (JGI-PGF)"/>
            <person name="Copeland A."/>
            <person name="Lucas S."/>
            <person name="Lapidus A."/>
            <person name="Barry K."/>
            <person name="Detter C."/>
            <person name="Glavina T."/>
            <person name="Hammon N."/>
            <person name="Israni S."/>
            <person name="Pitluck S."/>
            <person name="Richardson P."/>
        </authorList>
    </citation>
    <scope>NUCLEOTIDE SEQUENCE [LARGE SCALE GENOMIC DNA]</scope>
    <source>
        <strain evidence="2">WH 8501</strain>
    </source>
</reference>
<organism evidence="2 3">
    <name type="scientific">Crocosphaera watsonii WH 8501</name>
    <dbReference type="NCBI Taxonomy" id="165597"/>
    <lineage>
        <taxon>Bacteria</taxon>
        <taxon>Bacillati</taxon>
        <taxon>Cyanobacteriota</taxon>
        <taxon>Cyanophyceae</taxon>
        <taxon>Oscillatoriophycideae</taxon>
        <taxon>Chroococcales</taxon>
        <taxon>Aphanothecaceae</taxon>
        <taxon>Crocosphaera</taxon>
    </lineage>
</organism>
<dbReference type="Proteomes" id="UP000003922">
    <property type="component" value="Unassembled WGS sequence"/>
</dbReference>
<evidence type="ECO:0000256" key="1">
    <source>
        <dbReference type="SAM" id="Phobius"/>
    </source>
</evidence>
<dbReference type="GeneID" id="88768151"/>
<feature type="transmembrane region" description="Helical" evidence="1">
    <location>
        <begin position="342"/>
        <end position="360"/>
    </location>
</feature>
<feature type="transmembrane region" description="Helical" evidence="1">
    <location>
        <begin position="150"/>
        <end position="171"/>
    </location>
</feature>
<keyword evidence="3" id="KW-1185">Reference proteome</keyword>
<evidence type="ECO:0000313" key="2">
    <source>
        <dbReference type="EMBL" id="EAM48707.1"/>
    </source>
</evidence>
<proteinExistence type="predicted"/>